<dbReference type="GO" id="GO:0003908">
    <property type="term" value="F:methylated-DNA-[protein]-cysteine S-methyltransferase activity"/>
    <property type="evidence" value="ECO:0007669"/>
    <property type="project" value="UniProtKB-EC"/>
</dbReference>
<dbReference type="InterPro" id="IPR014048">
    <property type="entry name" value="MethylDNA_cys_MeTrfase_DNA-bd"/>
</dbReference>
<feature type="domain" description="Methylguanine DNA methyltransferase ribonuclease-like" evidence="10">
    <location>
        <begin position="2"/>
        <end position="67"/>
    </location>
</feature>
<dbReference type="SUPFAM" id="SSF53155">
    <property type="entry name" value="Methylated DNA-protein cysteine methyltransferase domain"/>
    <property type="match status" value="1"/>
</dbReference>
<evidence type="ECO:0000256" key="6">
    <source>
        <dbReference type="ARBA" id="ARBA00022763"/>
    </source>
</evidence>
<dbReference type="Proteomes" id="UP000277864">
    <property type="component" value="Unassembled WGS sequence"/>
</dbReference>
<dbReference type="InterPro" id="IPR036388">
    <property type="entry name" value="WH-like_DNA-bd_sf"/>
</dbReference>
<evidence type="ECO:0000256" key="8">
    <source>
        <dbReference type="ARBA" id="ARBA00049348"/>
    </source>
</evidence>
<protein>
    <recommendedName>
        <fullName evidence="3">methylated-DNA--[protein]-cysteine S-methyltransferase</fullName>
        <ecNumber evidence="3">2.1.1.63</ecNumber>
    </recommendedName>
</protein>
<dbReference type="RefSeq" id="WP_125942722.1">
    <property type="nucleotide sequence ID" value="NZ_PXZH01000001.1"/>
</dbReference>
<comment type="catalytic activity">
    <reaction evidence="1">
        <text>a 4-O-methyl-thymidine in DNA + L-cysteinyl-[protein] = a thymidine in DNA + S-methyl-L-cysteinyl-[protein]</text>
        <dbReference type="Rhea" id="RHEA:53428"/>
        <dbReference type="Rhea" id="RHEA-COMP:10131"/>
        <dbReference type="Rhea" id="RHEA-COMP:10132"/>
        <dbReference type="Rhea" id="RHEA-COMP:13555"/>
        <dbReference type="Rhea" id="RHEA-COMP:13556"/>
        <dbReference type="ChEBI" id="CHEBI:29950"/>
        <dbReference type="ChEBI" id="CHEBI:82612"/>
        <dbReference type="ChEBI" id="CHEBI:137386"/>
        <dbReference type="ChEBI" id="CHEBI:137387"/>
        <dbReference type="EC" id="2.1.1.63"/>
    </reaction>
</comment>
<accession>A0A3S0ADB3</accession>
<evidence type="ECO:0000256" key="4">
    <source>
        <dbReference type="ARBA" id="ARBA00022603"/>
    </source>
</evidence>
<dbReference type="PANTHER" id="PTHR10815:SF12">
    <property type="entry name" value="METHYLATED-DNA--PROTEIN-CYSTEINE METHYLTRANSFERASE, INDUCIBLE"/>
    <property type="match status" value="1"/>
</dbReference>
<reference evidence="11 12" key="1">
    <citation type="submission" date="2018-03" db="EMBL/GenBank/DDBJ databases">
        <authorList>
            <person name="Gulvik C.A."/>
        </authorList>
    </citation>
    <scope>NUCLEOTIDE SEQUENCE [LARGE SCALE GENOMIC DNA]</scope>
    <source>
        <strain evidence="11 12">JCM 31581</strain>
    </source>
</reference>
<dbReference type="EC" id="2.1.1.63" evidence="3"/>
<dbReference type="OrthoDB" id="9802228at2"/>
<evidence type="ECO:0000256" key="3">
    <source>
        <dbReference type="ARBA" id="ARBA00011918"/>
    </source>
</evidence>
<keyword evidence="12" id="KW-1185">Reference proteome</keyword>
<keyword evidence="6" id="KW-0227">DNA damage</keyword>
<dbReference type="InterPro" id="IPR036631">
    <property type="entry name" value="MGMT_N_sf"/>
</dbReference>
<comment type="catalytic activity">
    <reaction evidence="8">
        <text>a 6-O-methyl-2'-deoxyguanosine in DNA + L-cysteinyl-[protein] = S-methyl-L-cysteinyl-[protein] + a 2'-deoxyguanosine in DNA</text>
        <dbReference type="Rhea" id="RHEA:24000"/>
        <dbReference type="Rhea" id="RHEA-COMP:10131"/>
        <dbReference type="Rhea" id="RHEA-COMP:10132"/>
        <dbReference type="Rhea" id="RHEA-COMP:11367"/>
        <dbReference type="Rhea" id="RHEA-COMP:11368"/>
        <dbReference type="ChEBI" id="CHEBI:29950"/>
        <dbReference type="ChEBI" id="CHEBI:82612"/>
        <dbReference type="ChEBI" id="CHEBI:85445"/>
        <dbReference type="ChEBI" id="CHEBI:85448"/>
        <dbReference type="EC" id="2.1.1.63"/>
    </reaction>
</comment>
<evidence type="ECO:0000313" key="12">
    <source>
        <dbReference type="Proteomes" id="UP000277864"/>
    </source>
</evidence>
<dbReference type="PANTHER" id="PTHR10815">
    <property type="entry name" value="METHYLATED-DNA--PROTEIN-CYSTEINE METHYLTRANSFERASE"/>
    <property type="match status" value="1"/>
</dbReference>
<feature type="domain" description="Methylated-DNA-[protein]-cysteine S-methyltransferase DNA binding" evidence="9">
    <location>
        <begin position="76"/>
        <end position="154"/>
    </location>
</feature>
<proteinExistence type="inferred from homology"/>
<dbReference type="GO" id="GO:0006281">
    <property type="term" value="P:DNA repair"/>
    <property type="evidence" value="ECO:0007669"/>
    <property type="project" value="UniProtKB-KW"/>
</dbReference>
<evidence type="ECO:0000256" key="7">
    <source>
        <dbReference type="ARBA" id="ARBA00023204"/>
    </source>
</evidence>
<dbReference type="EMBL" id="PXZH01000001">
    <property type="protein sequence ID" value="RST90108.1"/>
    <property type="molecule type" value="Genomic_DNA"/>
</dbReference>
<dbReference type="CDD" id="cd06445">
    <property type="entry name" value="ATase"/>
    <property type="match status" value="1"/>
</dbReference>
<evidence type="ECO:0000256" key="5">
    <source>
        <dbReference type="ARBA" id="ARBA00022679"/>
    </source>
</evidence>
<dbReference type="AlphaFoldDB" id="A0A3S0ADB3"/>
<dbReference type="InterPro" id="IPR008332">
    <property type="entry name" value="MethylG_MeTrfase_N"/>
</dbReference>
<evidence type="ECO:0000256" key="1">
    <source>
        <dbReference type="ARBA" id="ARBA00001286"/>
    </source>
</evidence>
<keyword evidence="4 11" id="KW-0489">Methyltransferase</keyword>
<comment type="caution">
    <text evidence="11">The sequence shown here is derived from an EMBL/GenBank/DDBJ whole genome shotgun (WGS) entry which is preliminary data.</text>
</comment>
<sequence length="155" mass="17566">MIYQDIVETPIGKLYLGADETGLVYVDTQQRFLQPNEEPAIDRSITKSYTDQLSDYLTGNRQVFTCRISSSVIGTEFQKLVWQELAKVGYGEILSYSDLANQINQPHAVRAVANAVGKNPLLIVWPCHRIIRKDGQLGGFRSGLDWKVYLQMLEK</sequence>
<dbReference type="Gene3D" id="3.30.160.70">
    <property type="entry name" value="Methylated DNA-protein cysteine methyltransferase domain"/>
    <property type="match status" value="1"/>
</dbReference>
<dbReference type="NCBIfam" id="TIGR00589">
    <property type="entry name" value="ogt"/>
    <property type="match status" value="1"/>
</dbReference>
<name>A0A3S0ADB3_9ENTE</name>
<gene>
    <name evidence="11" type="ORF">C7P63_03240</name>
</gene>
<evidence type="ECO:0000256" key="2">
    <source>
        <dbReference type="ARBA" id="ARBA00008711"/>
    </source>
</evidence>
<evidence type="ECO:0000313" key="11">
    <source>
        <dbReference type="EMBL" id="RST90108.1"/>
    </source>
</evidence>
<evidence type="ECO:0000259" key="10">
    <source>
        <dbReference type="Pfam" id="PF02870"/>
    </source>
</evidence>
<dbReference type="GO" id="GO:0032259">
    <property type="term" value="P:methylation"/>
    <property type="evidence" value="ECO:0007669"/>
    <property type="project" value="UniProtKB-KW"/>
</dbReference>
<organism evidence="11 12">
    <name type="scientific">Vagococcus humatus</name>
    <dbReference type="NCBI Taxonomy" id="1889241"/>
    <lineage>
        <taxon>Bacteria</taxon>
        <taxon>Bacillati</taxon>
        <taxon>Bacillota</taxon>
        <taxon>Bacilli</taxon>
        <taxon>Lactobacillales</taxon>
        <taxon>Enterococcaceae</taxon>
        <taxon>Vagococcus</taxon>
    </lineage>
</organism>
<comment type="similarity">
    <text evidence="2">Belongs to the MGMT family.</text>
</comment>
<keyword evidence="5 11" id="KW-0808">Transferase</keyword>
<dbReference type="SUPFAM" id="SSF46767">
    <property type="entry name" value="Methylated DNA-protein cysteine methyltransferase, C-terminal domain"/>
    <property type="match status" value="1"/>
</dbReference>
<dbReference type="Pfam" id="PF02870">
    <property type="entry name" value="Methyltransf_1N"/>
    <property type="match status" value="1"/>
</dbReference>
<dbReference type="Pfam" id="PF01035">
    <property type="entry name" value="DNA_binding_1"/>
    <property type="match status" value="1"/>
</dbReference>
<dbReference type="InterPro" id="IPR036217">
    <property type="entry name" value="MethylDNA_cys_MeTrfase_DNAb"/>
</dbReference>
<keyword evidence="7" id="KW-0234">DNA repair</keyword>
<dbReference type="Gene3D" id="1.10.10.10">
    <property type="entry name" value="Winged helix-like DNA-binding domain superfamily/Winged helix DNA-binding domain"/>
    <property type="match status" value="1"/>
</dbReference>
<dbReference type="FunFam" id="1.10.10.10:FF:000214">
    <property type="entry name" value="Methylated-DNA--protein-cysteine methyltransferase"/>
    <property type="match status" value="1"/>
</dbReference>
<evidence type="ECO:0000259" key="9">
    <source>
        <dbReference type="Pfam" id="PF01035"/>
    </source>
</evidence>